<accession>A0A9Q1JVQ4</accession>
<protein>
    <submittedName>
        <fullName evidence="1">Uncharacterized protein</fullName>
    </submittedName>
</protein>
<dbReference type="EMBL" id="JAKOGI010000655">
    <property type="protein sequence ID" value="KAJ8431902.1"/>
    <property type="molecule type" value="Genomic_DNA"/>
</dbReference>
<evidence type="ECO:0000313" key="2">
    <source>
        <dbReference type="Proteomes" id="UP001153076"/>
    </source>
</evidence>
<proteinExistence type="predicted"/>
<reference evidence="1" key="1">
    <citation type="submission" date="2022-04" db="EMBL/GenBank/DDBJ databases">
        <title>Carnegiea gigantea Genome sequencing and assembly v2.</title>
        <authorList>
            <person name="Copetti D."/>
            <person name="Sanderson M.J."/>
            <person name="Burquez A."/>
            <person name="Wojciechowski M.F."/>
        </authorList>
    </citation>
    <scope>NUCLEOTIDE SEQUENCE</scope>
    <source>
        <strain evidence="1">SGP5-SGP5p</strain>
        <tissue evidence="1">Aerial part</tissue>
    </source>
</reference>
<keyword evidence="2" id="KW-1185">Reference proteome</keyword>
<dbReference type="OrthoDB" id="1741703at2759"/>
<evidence type="ECO:0000313" key="1">
    <source>
        <dbReference type="EMBL" id="KAJ8431902.1"/>
    </source>
</evidence>
<name>A0A9Q1JVQ4_9CARY</name>
<gene>
    <name evidence="1" type="ORF">Cgig2_013650</name>
</gene>
<organism evidence="1 2">
    <name type="scientific">Carnegiea gigantea</name>
    <dbReference type="NCBI Taxonomy" id="171969"/>
    <lineage>
        <taxon>Eukaryota</taxon>
        <taxon>Viridiplantae</taxon>
        <taxon>Streptophyta</taxon>
        <taxon>Embryophyta</taxon>
        <taxon>Tracheophyta</taxon>
        <taxon>Spermatophyta</taxon>
        <taxon>Magnoliopsida</taxon>
        <taxon>eudicotyledons</taxon>
        <taxon>Gunneridae</taxon>
        <taxon>Pentapetalae</taxon>
        <taxon>Caryophyllales</taxon>
        <taxon>Cactineae</taxon>
        <taxon>Cactaceae</taxon>
        <taxon>Cactoideae</taxon>
        <taxon>Echinocereeae</taxon>
        <taxon>Carnegiea</taxon>
    </lineage>
</organism>
<dbReference type="AlphaFoldDB" id="A0A9Q1JVQ4"/>
<comment type="caution">
    <text evidence="1">The sequence shown here is derived from an EMBL/GenBank/DDBJ whole genome shotgun (WGS) entry which is preliminary data.</text>
</comment>
<sequence>MEYDLTKLRTGMSPYGLCNCLSSILDEQKRNITELGFEFLLTLRVDKISSRLARWLVKNFDTCRRAVKLASNDEVSKPVEEAKKSDKGEYKQVLDDRKDQLGVNLKEVKDLNWCKFMLDSLISYMDKWKRQPKGAYRDPILFLMACVQKISRSLRNFARFVIEVVDVVSKARQMFPASTQMDKVQGFLNQSKLKALTKEEVKV</sequence>
<dbReference type="Proteomes" id="UP001153076">
    <property type="component" value="Unassembled WGS sequence"/>
</dbReference>